<dbReference type="Gene3D" id="2.60.40.10">
    <property type="entry name" value="Immunoglobulins"/>
    <property type="match status" value="1"/>
</dbReference>
<dbReference type="SMART" id="SM00406">
    <property type="entry name" value="IGv"/>
    <property type="match status" value="1"/>
</dbReference>
<evidence type="ECO:0000313" key="9">
    <source>
        <dbReference type="EMBL" id="VTJ89136.1"/>
    </source>
</evidence>
<dbReference type="SUPFAM" id="SSF48726">
    <property type="entry name" value="Immunoglobulin"/>
    <property type="match status" value="1"/>
</dbReference>
<protein>
    <recommendedName>
        <fullName evidence="8">Ig-like domain-containing protein</fullName>
    </recommendedName>
</protein>
<dbReference type="AlphaFoldDB" id="A0A5E4D566"/>
<dbReference type="Proteomes" id="UP000335636">
    <property type="component" value="Unassembled WGS sequence"/>
</dbReference>
<feature type="chain" id="PRO_5023099853" description="Ig-like domain-containing protein" evidence="7">
    <location>
        <begin position="19"/>
        <end position="199"/>
    </location>
</feature>
<evidence type="ECO:0000256" key="4">
    <source>
        <dbReference type="ARBA" id="ARBA00023170"/>
    </source>
</evidence>
<feature type="domain" description="Ig-like" evidence="8">
    <location>
        <begin position="35"/>
        <end position="116"/>
    </location>
</feature>
<evidence type="ECO:0000256" key="7">
    <source>
        <dbReference type="SAM" id="SignalP"/>
    </source>
</evidence>
<keyword evidence="3" id="KW-1064">Adaptive immunity</keyword>
<dbReference type="InterPro" id="IPR003599">
    <property type="entry name" value="Ig_sub"/>
</dbReference>
<evidence type="ECO:0000256" key="2">
    <source>
        <dbReference type="ARBA" id="ARBA00022859"/>
    </source>
</evidence>
<reference evidence="9" key="1">
    <citation type="submission" date="2019-04" db="EMBL/GenBank/DDBJ databases">
        <authorList>
            <person name="Alioto T."/>
            <person name="Alioto T."/>
        </authorList>
    </citation>
    <scope>NUCLEOTIDE SEQUENCE [LARGE SCALE GENOMIC DNA]</scope>
</reference>
<evidence type="ECO:0000256" key="1">
    <source>
        <dbReference type="ARBA" id="ARBA00022729"/>
    </source>
</evidence>
<dbReference type="PROSITE" id="PS50835">
    <property type="entry name" value="IG_LIKE"/>
    <property type="match status" value="1"/>
</dbReference>
<dbReference type="EMBL" id="CABDUW010003374">
    <property type="protein sequence ID" value="VTJ89136.1"/>
    <property type="molecule type" value="Genomic_DNA"/>
</dbReference>
<dbReference type="SMART" id="SM00409">
    <property type="entry name" value="IG"/>
    <property type="match status" value="1"/>
</dbReference>
<keyword evidence="4" id="KW-0675">Receptor</keyword>
<sequence>MSLLQAVTFLSFWAVGLGLSKVEQSEISVSKEIKKSVNINCKISSTSFDTEAIHWYWKKPNKTLEHLIQVTSIKSPARGSLNGKGNKIEAKKYSQTSSSVLTIFSIEKEDAAMYYCAGWSTVLELLRQPTQDPLLGPEPSHILSYHNQLHSWAPSHRLPSLQPSCALQETIIGPGYRSSQLGPDIVIPNLQLTLFPKGF</sequence>
<dbReference type="InterPro" id="IPR013783">
    <property type="entry name" value="Ig-like_fold"/>
</dbReference>
<keyword evidence="6" id="KW-1279">T cell receptor</keyword>
<keyword evidence="1 7" id="KW-0732">Signal</keyword>
<dbReference type="PANTHER" id="PTHR19256">
    <property type="entry name" value="T-CELL RECEPTOR GAMMA CHAIN"/>
    <property type="match status" value="1"/>
</dbReference>
<dbReference type="InterPro" id="IPR007110">
    <property type="entry name" value="Ig-like_dom"/>
</dbReference>
<evidence type="ECO:0000313" key="10">
    <source>
        <dbReference type="Proteomes" id="UP000335636"/>
    </source>
</evidence>
<dbReference type="InterPro" id="IPR051117">
    <property type="entry name" value="TRG_var/const_region"/>
</dbReference>
<comment type="caution">
    <text evidence="9">The sequence shown here is derived from an EMBL/GenBank/DDBJ whole genome shotgun (WGS) entry which is preliminary data.</text>
</comment>
<evidence type="ECO:0000256" key="6">
    <source>
        <dbReference type="ARBA" id="ARBA00043266"/>
    </source>
</evidence>
<dbReference type="PANTHER" id="PTHR19256:SF40">
    <property type="entry name" value="NON-FUNCTIONAL T CELL RECEPTOR GAMMA VARIABLE 10-RELATED"/>
    <property type="match status" value="1"/>
</dbReference>
<evidence type="ECO:0000256" key="5">
    <source>
        <dbReference type="ARBA" id="ARBA00023319"/>
    </source>
</evidence>
<accession>A0A5E4D566</accession>
<proteinExistence type="predicted"/>
<dbReference type="InterPro" id="IPR036179">
    <property type="entry name" value="Ig-like_dom_sf"/>
</dbReference>
<dbReference type="InterPro" id="IPR013106">
    <property type="entry name" value="Ig_V-set"/>
</dbReference>
<gene>
    <name evidence="9" type="ORF">MONAX_5E038401</name>
</gene>
<organism evidence="9 10">
    <name type="scientific">Marmota monax</name>
    <name type="common">Woodchuck</name>
    <dbReference type="NCBI Taxonomy" id="9995"/>
    <lineage>
        <taxon>Eukaryota</taxon>
        <taxon>Metazoa</taxon>
        <taxon>Chordata</taxon>
        <taxon>Craniata</taxon>
        <taxon>Vertebrata</taxon>
        <taxon>Euteleostomi</taxon>
        <taxon>Mammalia</taxon>
        <taxon>Eutheria</taxon>
        <taxon>Euarchontoglires</taxon>
        <taxon>Glires</taxon>
        <taxon>Rodentia</taxon>
        <taxon>Sciuromorpha</taxon>
        <taxon>Sciuridae</taxon>
        <taxon>Xerinae</taxon>
        <taxon>Marmotini</taxon>
        <taxon>Marmota</taxon>
    </lineage>
</organism>
<keyword evidence="2" id="KW-0391">Immunity</keyword>
<keyword evidence="10" id="KW-1185">Reference proteome</keyword>
<feature type="signal peptide" evidence="7">
    <location>
        <begin position="1"/>
        <end position="18"/>
    </location>
</feature>
<evidence type="ECO:0000259" key="8">
    <source>
        <dbReference type="PROSITE" id="PS50835"/>
    </source>
</evidence>
<name>A0A5E4D566_MARMO</name>
<dbReference type="Pfam" id="PF07686">
    <property type="entry name" value="V-set"/>
    <property type="match status" value="1"/>
</dbReference>
<dbReference type="GO" id="GO:0042101">
    <property type="term" value="C:T cell receptor complex"/>
    <property type="evidence" value="ECO:0007669"/>
    <property type="project" value="UniProtKB-KW"/>
</dbReference>
<dbReference type="GO" id="GO:0002250">
    <property type="term" value="P:adaptive immune response"/>
    <property type="evidence" value="ECO:0007669"/>
    <property type="project" value="UniProtKB-KW"/>
</dbReference>
<keyword evidence="5" id="KW-0393">Immunoglobulin domain</keyword>
<evidence type="ECO:0000256" key="3">
    <source>
        <dbReference type="ARBA" id="ARBA00023130"/>
    </source>
</evidence>